<dbReference type="Pfam" id="PF12706">
    <property type="entry name" value="Lactamase_B_2"/>
    <property type="match status" value="1"/>
</dbReference>
<dbReference type="eggNOG" id="arCOG00497">
    <property type="taxonomic scope" value="Archaea"/>
</dbReference>
<evidence type="ECO:0000256" key="2">
    <source>
        <dbReference type="HAMAP-Rule" id="MF_00457"/>
    </source>
</evidence>
<sequence>MKIKWFGHAFFMVETQSMRILVDPWVTHPLSPASIDEVVNLKPKYILITHDHMDHLGESVEIAKRTGATIVGTFELSLEIAEKGVPEAQTLGMNIGGSLKLGDGVEIYMTQAFHTANRGAPSGFVIMTPEGTVYHAGDTGVFGDMELIGRMFNLDVALLPIGGFYTMGPREATWAVQLLRAKSVVPMHYNTFPVIKQDPEDFKSRVEAVVGAKVYVMKPGEELNIKA</sequence>
<dbReference type="HAMAP" id="MF_00457">
    <property type="entry name" value="UPF0173"/>
    <property type="match status" value="1"/>
</dbReference>
<dbReference type="KEGG" id="ttn:TTX_0182"/>
<name>G4RMR5_THETK</name>
<dbReference type="OrthoDB" id="28313at2157"/>
<gene>
    <name evidence="4" type="ordered locus">TTX_0182</name>
</gene>
<dbReference type="PANTHER" id="PTHR43546">
    <property type="entry name" value="UPF0173 METAL-DEPENDENT HYDROLASE MJ1163-RELATED"/>
    <property type="match status" value="1"/>
</dbReference>
<reference evidence="4 5" key="1">
    <citation type="journal article" date="2011" name="PLoS ONE">
        <title>The complete genome sequence of Thermoproteus tenax: a physiologically versatile member of the Crenarchaeota.</title>
        <authorList>
            <person name="Siebers B."/>
            <person name="Zaparty M."/>
            <person name="Raddatz G."/>
            <person name="Tjaden B."/>
            <person name="Albers S.V."/>
            <person name="Bell S.D."/>
            <person name="Blombach F."/>
            <person name="Kletzin A."/>
            <person name="Kyrpides N."/>
            <person name="Lanz C."/>
            <person name="Plagens A."/>
            <person name="Rampp M."/>
            <person name="Rosinus A."/>
            <person name="von Jan M."/>
            <person name="Makarova K.S."/>
            <person name="Klenk H.P."/>
            <person name="Schuster S.C."/>
            <person name="Hensel R."/>
        </authorList>
    </citation>
    <scope>NUCLEOTIDE SEQUENCE [LARGE SCALE GENOMIC DNA]</scope>
    <source>
        <strain evidence="5">ATCC 35583 / DSM 2078 / JCM 9277 / NBRC 100435 / Kra 1</strain>
    </source>
</reference>
<dbReference type="HOGENOM" id="CLU_070010_4_0_2"/>
<feature type="domain" description="Metallo-beta-lactamase" evidence="3">
    <location>
        <begin position="7"/>
        <end position="188"/>
    </location>
</feature>
<keyword evidence="1 2" id="KW-0378">Hydrolase</keyword>
<dbReference type="GO" id="GO:0016787">
    <property type="term" value="F:hydrolase activity"/>
    <property type="evidence" value="ECO:0007669"/>
    <property type="project" value="UniProtKB-UniRule"/>
</dbReference>
<dbReference type="InterPro" id="IPR050114">
    <property type="entry name" value="UPF0173_UPF0282_UlaG_hydrolase"/>
</dbReference>
<protein>
    <recommendedName>
        <fullName evidence="2">UPF0173 metal-dependent hydrolase TTX_0182</fullName>
    </recommendedName>
</protein>
<dbReference type="PATRIC" id="fig|768679.9.peg.188"/>
<dbReference type="Proteomes" id="UP000002654">
    <property type="component" value="Chromosome"/>
</dbReference>
<evidence type="ECO:0000313" key="5">
    <source>
        <dbReference type="Proteomes" id="UP000002654"/>
    </source>
</evidence>
<dbReference type="InterPro" id="IPR036866">
    <property type="entry name" value="RibonucZ/Hydroxyglut_hydro"/>
</dbReference>
<dbReference type="RefSeq" id="WP_014126116.1">
    <property type="nucleotide sequence ID" value="NC_016070.1"/>
</dbReference>
<dbReference type="GeneID" id="11263192"/>
<dbReference type="InterPro" id="IPR022877">
    <property type="entry name" value="UPF0173"/>
</dbReference>
<organism evidence="4 5">
    <name type="scientific">Thermoproteus tenax (strain ATCC 35583 / DSM 2078 / JCM 9277 / NBRC 100435 / Kra 1)</name>
    <dbReference type="NCBI Taxonomy" id="768679"/>
    <lineage>
        <taxon>Archaea</taxon>
        <taxon>Thermoproteota</taxon>
        <taxon>Thermoprotei</taxon>
        <taxon>Thermoproteales</taxon>
        <taxon>Thermoproteaceae</taxon>
        <taxon>Thermoproteus</taxon>
    </lineage>
</organism>
<evidence type="ECO:0000256" key="1">
    <source>
        <dbReference type="ARBA" id="ARBA00022801"/>
    </source>
</evidence>
<keyword evidence="5" id="KW-1185">Reference proteome</keyword>
<dbReference type="Gene3D" id="3.60.15.10">
    <property type="entry name" value="Ribonuclease Z/Hydroxyacylglutathione hydrolase-like"/>
    <property type="match status" value="1"/>
</dbReference>
<comment type="similarity">
    <text evidence="2">Belongs to the UPF0173 family.</text>
</comment>
<evidence type="ECO:0000259" key="3">
    <source>
        <dbReference type="SMART" id="SM00849"/>
    </source>
</evidence>
<evidence type="ECO:0000313" key="4">
    <source>
        <dbReference type="EMBL" id="CCC80859.1"/>
    </source>
</evidence>
<accession>G4RMR5</accession>
<dbReference type="NCBIfam" id="NF001911">
    <property type="entry name" value="PRK00685.1"/>
    <property type="match status" value="1"/>
</dbReference>
<dbReference type="STRING" id="768679.TTX_0182"/>
<proteinExistence type="inferred from homology"/>
<dbReference type="SUPFAM" id="SSF56281">
    <property type="entry name" value="Metallo-hydrolase/oxidoreductase"/>
    <property type="match status" value="1"/>
</dbReference>
<dbReference type="EMBL" id="FN869859">
    <property type="protein sequence ID" value="CCC80859.1"/>
    <property type="molecule type" value="Genomic_DNA"/>
</dbReference>
<dbReference type="AlphaFoldDB" id="G4RMR5"/>
<dbReference type="InterPro" id="IPR001279">
    <property type="entry name" value="Metallo-B-lactamas"/>
</dbReference>
<dbReference type="PaxDb" id="768679-TTX_0182"/>
<dbReference type="SMART" id="SM00849">
    <property type="entry name" value="Lactamase_B"/>
    <property type="match status" value="1"/>
</dbReference>
<dbReference type="PANTHER" id="PTHR43546:SF3">
    <property type="entry name" value="UPF0173 METAL-DEPENDENT HYDROLASE MJ1163"/>
    <property type="match status" value="1"/>
</dbReference>